<name>D2V9A6_NAEGR</name>
<reference evidence="2 3" key="1">
    <citation type="journal article" date="2010" name="Cell">
        <title>The genome of Naegleria gruberi illuminates early eukaryotic versatility.</title>
        <authorList>
            <person name="Fritz-Laylin L.K."/>
            <person name="Prochnik S.E."/>
            <person name="Ginger M.L."/>
            <person name="Dacks J.B."/>
            <person name="Carpenter M.L."/>
            <person name="Field M.C."/>
            <person name="Kuo A."/>
            <person name="Paredez A."/>
            <person name="Chapman J."/>
            <person name="Pham J."/>
            <person name="Shu S."/>
            <person name="Neupane R."/>
            <person name="Cipriano M."/>
            <person name="Mancuso J."/>
            <person name="Tu H."/>
            <person name="Salamov A."/>
            <person name="Lindquist E."/>
            <person name="Shapiro H."/>
            <person name="Lucas S."/>
            <person name="Grigoriev I.V."/>
            <person name="Cande W.Z."/>
            <person name="Fulton C."/>
            <person name="Rokhsar D.S."/>
            <person name="Dawson S.C."/>
        </authorList>
    </citation>
    <scope>NUCLEOTIDE SEQUENCE [LARGE SCALE GENOMIC DNA]</scope>
    <source>
        <strain evidence="2 3">NEG-M</strain>
    </source>
</reference>
<dbReference type="Gene3D" id="1.25.10.10">
    <property type="entry name" value="Leucine-rich Repeat Variant"/>
    <property type="match status" value="1"/>
</dbReference>
<organism evidence="3">
    <name type="scientific">Naegleria gruberi</name>
    <name type="common">Amoeba</name>
    <dbReference type="NCBI Taxonomy" id="5762"/>
    <lineage>
        <taxon>Eukaryota</taxon>
        <taxon>Discoba</taxon>
        <taxon>Heterolobosea</taxon>
        <taxon>Tetramitia</taxon>
        <taxon>Eutetramitia</taxon>
        <taxon>Vahlkampfiidae</taxon>
        <taxon>Naegleria</taxon>
    </lineage>
</organism>
<evidence type="ECO:0000256" key="1">
    <source>
        <dbReference type="SAM" id="MobiDB-lite"/>
    </source>
</evidence>
<dbReference type="RefSeq" id="XP_002679301.1">
    <property type="nucleotide sequence ID" value="XM_002679255.1"/>
</dbReference>
<keyword evidence="3" id="KW-1185">Reference proteome</keyword>
<dbReference type="InterPro" id="IPR016024">
    <property type="entry name" value="ARM-type_fold"/>
</dbReference>
<evidence type="ECO:0000313" key="2">
    <source>
        <dbReference type="EMBL" id="EFC46557.1"/>
    </source>
</evidence>
<gene>
    <name evidence="2" type="ORF">NAEGRDRAFT_65373</name>
</gene>
<dbReference type="GeneID" id="8859636"/>
<accession>D2V9A6</accession>
<proteinExistence type="predicted"/>
<dbReference type="VEuPathDB" id="AmoebaDB:NAEGRDRAFT_65373"/>
<sequence>MSSPARTFDSPARAKLSELTFKYETKPIINPNPELANKSEAELTLEKVPDYIQTLLYGKSKDKIHASCMLRKISDEKILRKSMAMINNFIEAISAILVIEQENDAHKRCQQHALAILGNLLLEDPIIDAFIANEENCLPGLAKMLCSSDRETVELAARVLDYMSVTFQNQTLVCGTDTILYGIVQSLRSSGKSLKIKHHIIQALVYLSANPKNRFMIARENGIFDEINAMIDTHHRLDEQHNVPKMAMQVMYNLCLLKENIPLIAKHGIRHTIKKKLSIVKESIQSTNGGERQYPGYQSDLLIWKLSSVVMDLLGLFERRFESQSVLNGTGFNAPIIEVGNHKARSIVLIDEEEESKLPKNISMDSQSTNERRRRAAARRNKTTEDIVLDNIENLSP</sequence>
<protein>
    <submittedName>
        <fullName evidence="2">Predicted protein</fullName>
    </submittedName>
</protein>
<dbReference type="OMA" id="DKIHASC"/>
<dbReference type="InParanoid" id="D2V9A6"/>
<dbReference type="EMBL" id="GG738858">
    <property type="protein sequence ID" value="EFC46557.1"/>
    <property type="molecule type" value="Genomic_DNA"/>
</dbReference>
<dbReference type="SUPFAM" id="SSF48371">
    <property type="entry name" value="ARM repeat"/>
    <property type="match status" value="1"/>
</dbReference>
<dbReference type="OrthoDB" id="10253418at2759"/>
<dbReference type="InterPro" id="IPR011989">
    <property type="entry name" value="ARM-like"/>
</dbReference>
<feature type="region of interest" description="Disordered" evidence="1">
    <location>
        <begin position="358"/>
        <end position="383"/>
    </location>
</feature>
<dbReference type="Proteomes" id="UP000006671">
    <property type="component" value="Unassembled WGS sequence"/>
</dbReference>
<dbReference type="KEGG" id="ngr:NAEGRDRAFT_65373"/>
<dbReference type="AlphaFoldDB" id="D2V9A6"/>
<feature type="compositionally biased region" description="Basic residues" evidence="1">
    <location>
        <begin position="372"/>
        <end position="381"/>
    </location>
</feature>
<evidence type="ECO:0000313" key="3">
    <source>
        <dbReference type="Proteomes" id="UP000006671"/>
    </source>
</evidence>